<feature type="compositionally biased region" description="Basic and acidic residues" evidence="1">
    <location>
        <begin position="90"/>
        <end position="100"/>
    </location>
</feature>
<feature type="region of interest" description="Disordered" evidence="1">
    <location>
        <begin position="90"/>
        <end position="145"/>
    </location>
</feature>
<name>A0A078AF33_STYLE</name>
<evidence type="ECO:0000313" key="3">
    <source>
        <dbReference type="Proteomes" id="UP000039865"/>
    </source>
</evidence>
<evidence type="ECO:0000256" key="1">
    <source>
        <dbReference type="SAM" id="MobiDB-lite"/>
    </source>
</evidence>
<proteinExistence type="predicted"/>
<protein>
    <submittedName>
        <fullName evidence="2">Snf5p</fullName>
    </submittedName>
</protein>
<dbReference type="GO" id="GO:0000228">
    <property type="term" value="C:nuclear chromosome"/>
    <property type="evidence" value="ECO:0007669"/>
    <property type="project" value="InterPro"/>
</dbReference>
<reference evidence="2 3" key="1">
    <citation type="submission" date="2014-06" db="EMBL/GenBank/DDBJ databases">
        <authorList>
            <person name="Swart Estienne"/>
        </authorList>
    </citation>
    <scope>NUCLEOTIDE SEQUENCE [LARGE SCALE GENOMIC DNA]</scope>
    <source>
        <strain evidence="2 3">130c</strain>
    </source>
</reference>
<gene>
    <name evidence="2" type="primary">Contig14131.g15065</name>
    <name evidence="2" type="ORF">STYLEM_8507</name>
</gene>
<dbReference type="InterPro" id="IPR006939">
    <property type="entry name" value="SNF5"/>
</dbReference>
<organism evidence="2 3">
    <name type="scientific">Stylonychia lemnae</name>
    <name type="common">Ciliate</name>
    <dbReference type="NCBI Taxonomy" id="5949"/>
    <lineage>
        <taxon>Eukaryota</taxon>
        <taxon>Sar</taxon>
        <taxon>Alveolata</taxon>
        <taxon>Ciliophora</taxon>
        <taxon>Intramacronucleata</taxon>
        <taxon>Spirotrichea</taxon>
        <taxon>Stichotrichia</taxon>
        <taxon>Sporadotrichida</taxon>
        <taxon>Oxytrichidae</taxon>
        <taxon>Stylonychinae</taxon>
        <taxon>Stylonychia</taxon>
    </lineage>
</organism>
<dbReference type="InParanoid" id="A0A078AF33"/>
<accession>A0A078AF33</accession>
<dbReference type="AlphaFoldDB" id="A0A078AF33"/>
<sequence length="418" mass="47914">MGRCHRSSESEGALEISYEGGKVLLKIAKNQLNKIKIKPTRQTQIINNFHEIISIIKEQSHQRTLSHQQSLPDLLLKQINSQEDASIDMHEVKSASDMKRSTKCSSDDQMSDRHLIRIQLSAQSKERDVQSSENSTSSLEASTQIDTSTKIRLNPVIGLVNHHSLTPINSLQNITSAADIDKTVKINALEADLKSKPHLQNIAHQGDLSIHMGDRKDYLPLRLNEKQDTQDLWTNYVYISYKAEWEGMILSDHFLWPKVNKSVHDMKVFAVGLCKSYSICDLERIRFEGLRIRFNLICLRQPILQNQSNFKRFSLGPSINNRMGQEHLVEISLDISWDKWCLKDQFTWDISNPDNSPEDFASQLVNDLQLPTIFSTLVSLQIRRQIQNYALKCAQAFKENAAKSTQFEMPVTWTKINN</sequence>
<dbReference type="EMBL" id="CCKQ01008077">
    <property type="protein sequence ID" value="CDW79518.1"/>
    <property type="molecule type" value="Genomic_DNA"/>
</dbReference>
<feature type="compositionally biased region" description="Low complexity" evidence="1">
    <location>
        <begin position="131"/>
        <end position="143"/>
    </location>
</feature>
<dbReference type="GO" id="GO:0006338">
    <property type="term" value="P:chromatin remodeling"/>
    <property type="evidence" value="ECO:0007669"/>
    <property type="project" value="InterPro"/>
</dbReference>
<dbReference type="Proteomes" id="UP000039865">
    <property type="component" value="Unassembled WGS sequence"/>
</dbReference>
<keyword evidence="3" id="KW-1185">Reference proteome</keyword>
<dbReference type="Pfam" id="PF04855">
    <property type="entry name" value="SNF5"/>
    <property type="match status" value="1"/>
</dbReference>
<dbReference type="OrthoDB" id="515064at2759"/>
<evidence type="ECO:0000313" key="2">
    <source>
        <dbReference type="EMBL" id="CDW79518.1"/>
    </source>
</evidence>